<dbReference type="InterPro" id="IPR000601">
    <property type="entry name" value="PKD_dom"/>
</dbReference>
<dbReference type="PANTHER" id="PTHR46730">
    <property type="entry name" value="POLYCYSTIN-1"/>
    <property type="match status" value="1"/>
</dbReference>
<keyword evidence="3" id="KW-0677">Repeat</keyword>
<dbReference type="PROSITE" id="PS50093">
    <property type="entry name" value="PKD"/>
    <property type="match status" value="5"/>
</dbReference>
<dbReference type="GO" id="GO:0005886">
    <property type="term" value="C:plasma membrane"/>
    <property type="evidence" value="ECO:0007669"/>
    <property type="project" value="TreeGrafter"/>
</dbReference>
<dbReference type="InterPro" id="IPR022409">
    <property type="entry name" value="PKD/Chitinase_dom"/>
</dbReference>
<dbReference type="eggNOG" id="COG3291">
    <property type="taxonomic scope" value="Bacteria"/>
</dbReference>
<keyword evidence="2" id="KW-0812">Transmembrane</keyword>
<dbReference type="EMBL" id="BAMD01000095">
    <property type="protein sequence ID" value="GAF05546.1"/>
    <property type="molecule type" value="Genomic_DNA"/>
</dbReference>
<dbReference type="SMART" id="SM00089">
    <property type="entry name" value="PKD"/>
    <property type="match status" value="6"/>
</dbReference>
<evidence type="ECO:0000256" key="2">
    <source>
        <dbReference type="ARBA" id="ARBA00022692"/>
    </source>
</evidence>
<feature type="domain" description="PKD" evidence="6">
    <location>
        <begin position="993"/>
        <end position="1013"/>
    </location>
</feature>
<keyword evidence="5" id="KW-0472">Membrane</keyword>
<accession>W7YLR4</accession>
<feature type="domain" description="PKD" evidence="6">
    <location>
        <begin position="1158"/>
        <end position="1195"/>
    </location>
</feature>
<sequence>MINQHNTQFRLVLCIILSSLIYNTSFGQDCSHLSKGNDIHPMGKCAPVDVDWEATYYGVNDKGTATIQIQYDWNDGSPVELVNATLIDATNRNWQATHSHTYPNTGNQCNYHPRVALVVNGIVCTSSEQEQIVTVWDTDNQNGGYLSIAPDPKPICFGNDALFQFEDISQWNCTPPDENDAINNADRWVQWIYGTGGSTITNAQVDGSVHTYPWTGSINYVPGPVESPIAPYNTTLDIYIPNGHPVGAFFEVTLRNWNVCNPYDANLSDGLPPADPINGDFPPVTTTARAIIVDLPDASVAPVAAICASEAPFLLIASDGGGQWSGPGISDPSNAMFNPQTAGPGIHTITYAITDGNACSDIGSVTIEVLESPKASIAQGDTAHLCPGMTIALDGNSTLGTAPYTHSWSGQTTGLSNTNIDNPDFTSTSGGLYELIYRVEDQNTCWNTDTIIMDIQQVNISITNPDIEVCQGNNITLNPEPSGGSEFYVLHQWTGTRTDKLSATDIQTPVFTANETGTFTYLYTVHDSHGCENTQTIKITVHGQPSANPGNHITECGLQSTLTATPSIGLGSWKTINGPGNLMFSSFSIPSPDITANTYGDYTLRWTEENNGCTDSADIIVSFTEIPLPSVMQDKDTCGLSIQLSTFKHVGTGIWKMAAGIGTPAFDDAALTQTNVTVDIPGKYKFTWNEDNGNGCIGNDTVEINFLQIPIAQIALPMAGCTPLEINFTNTSSYADSYHWDFGNGIISNQENPQQIFTNHTAIPVDYEITFIARTINGCADTVQHTIEVAPTPVSLFEIDKAVGCSPLESKFTNQSPSGNSYEWIWGDGSSNITTTNASHTFKNNETYTQSFKVELISKNTFGCTDTSKIFTTVYPKQKFNLMASPDSGCAPLNVNFIGDIGAYQYEWDFGDGNHTLGGNIHSKLFTNNEQKKEKHLVTLYTTSGFGCLDTAQVSIITLPSPTAEFVPNDFAICSPKNIVFDNNSEHSLKSFWDFGDGNTANTVNTESIDHSYINNTFSPINYKIRLVTENSFGCKDSMDGFTTVNPSVAAKITGDGKGCAPMEISFGNESIGANNFVWNYGDGHTSTSYLGLNVFTNNTTTDKEYKVSMIASSPYGCTDTAHSVVTIYATPDANFTVTPEEVQMPESTIEINNLTLGNNWLYQWEFGDSNTSSQQQPIQHTYADYGLYDVSLKVYSEKCENTLKKGVRIKAGLPTVEYGPPTQGCPALKVDFFSNATSAENYYWDFGDGNISASPNPTHTYFTEGTYTVTLSVEGPGGTTTKNDLKIDVYPEPTALFEVRPNIVTIPGEGVTFINQSINADTYLWNFGNGQTSTLENPIHEYSSAGNFDIRLQAENQYGCSNSYIQYQAVTAKEGGEITFPNAFTPNTAGPGDGRYDRTDNNNFIFHPAVAKGVVEYKLQIFTRWGQLIFESNQIEVGWNGYHKNQLCIQGVYIWKVSCRFSTGQFKVYTGDVTLLR</sequence>
<dbReference type="GO" id="GO:0006816">
    <property type="term" value="P:calcium ion transport"/>
    <property type="evidence" value="ECO:0007669"/>
    <property type="project" value="TreeGrafter"/>
</dbReference>
<dbReference type="SUPFAM" id="SSF49299">
    <property type="entry name" value="PKD domain"/>
    <property type="match status" value="7"/>
</dbReference>
<keyword evidence="8" id="KW-1185">Reference proteome</keyword>
<feature type="domain" description="PKD" evidence="6">
    <location>
        <begin position="1323"/>
        <end position="1360"/>
    </location>
</feature>
<dbReference type="CDD" id="cd00146">
    <property type="entry name" value="PKD"/>
    <property type="match status" value="3"/>
</dbReference>
<evidence type="ECO:0000259" key="6">
    <source>
        <dbReference type="PROSITE" id="PS50093"/>
    </source>
</evidence>
<dbReference type="PANTHER" id="PTHR46730:SF4">
    <property type="entry name" value="POLYCYSTIC KIDNEY DISEASE PROTEIN 1-LIKE 1"/>
    <property type="match status" value="1"/>
</dbReference>
<proteinExistence type="predicted"/>
<comment type="subcellular location">
    <subcellularLocation>
        <location evidence="1">Membrane</location>
        <topology evidence="1">Multi-pass membrane protein</topology>
    </subcellularLocation>
</comment>
<evidence type="ECO:0000256" key="3">
    <source>
        <dbReference type="ARBA" id="ARBA00022737"/>
    </source>
</evidence>
<dbReference type="InterPro" id="IPR035986">
    <property type="entry name" value="PKD_dom_sf"/>
</dbReference>
<evidence type="ECO:0000313" key="8">
    <source>
        <dbReference type="Proteomes" id="UP000019402"/>
    </source>
</evidence>
<name>W7YLR4_9BACT</name>
<dbReference type="STRING" id="869213.GCA_000517085_00234"/>
<comment type="caution">
    <text evidence="7">The sequence shown here is derived from an EMBL/GenBank/DDBJ whole genome shotgun (WGS) entry which is preliminary data.</text>
</comment>
<dbReference type="InterPro" id="IPR013783">
    <property type="entry name" value="Ig-like_fold"/>
</dbReference>
<dbReference type="Pfam" id="PF13585">
    <property type="entry name" value="CHU_C"/>
    <property type="match status" value="1"/>
</dbReference>
<reference evidence="7 8" key="1">
    <citation type="journal article" date="2014" name="Genome Announc.">
        <title>Draft Genome Sequence of Cytophaga fermentans JCM 21142T, a Facultative Anaerobe Isolated from Marine Mud.</title>
        <authorList>
            <person name="Starns D."/>
            <person name="Oshima K."/>
            <person name="Suda W."/>
            <person name="Iino T."/>
            <person name="Yuki M."/>
            <person name="Inoue J."/>
            <person name="Kitamura K."/>
            <person name="Iida T."/>
            <person name="Darby A."/>
            <person name="Hattori M."/>
            <person name="Ohkuma M."/>
        </authorList>
    </citation>
    <scope>NUCLEOTIDE SEQUENCE [LARGE SCALE GENOMIC DNA]</scope>
    <source>
        <strain evidence="7 8">JCM 21142</strain>
    </source>
</reference>
<dbReference type="Pfam" id="PF00801">
    <property type="entry name" value="PKD"/>
    <property type="match status" value="1"/>
</dbReference>
<feature type="domain" description="PKD" evidence="6">
    <location>
        <begin position="816"/>
        <end position="854"/>
    </location>
</feature>
<protein>
    <submittedName>
        <fullName evidence="7">FOG protein containing PKD repeat</fullName>
    </submittedName>
</protein>
<dbReference type="GO" id="GO:0005261">
    <property type="term" value="F:monoatomic cation channel activity"/>
    <property type="evidence" value="ECO:0007669"/>
    <property type="project" value="TreeGrafter"/>
</dbReference>
<evidence type="ECO:0000313" key="7">
    <source>
        <dbReference type="EMBL" id="GAF05546.1"/>
    </source>
</evidence>
<feature type="domain" description="PKD" evidence="6">
    <location>
        <begin position="1243"/>
        <end position="1290"/>
    </location>
</feature>
<evidence type="ECO:0000256" key="4">
    <source>
        <dbReference type="ARBA" id="ARBA00022989"/>
    </source>
</evidence>
<dbReference type="Proteomes" id="UP000019402">
    <property type="component" value="Unassembled WGS sequence"/>
</dbReference>
<dbReference type="Pfam" id="PF18911">
    <property type="entry name" value="PKD_4"/>
    <property type="match status" value="2"/>
</dbReference>
<evidence type="ECO:0000256" key="5">
    <source>
        <dbReference type="ARBA" id="ARBA00023136"/>
    </source>
</evidence>
<dbReference type="Gene3D" id="2.60.40.10">
    <property type="entry name" value="Immunoglobulins"/>
    <property type="match status" value="9"/>
</dbReference>
<evidence type="ECO:0000256" key="1">
    <source>
        <dbReference type="ARBA" id="ARBA00004141"/>
    </source>
</evidence>
<keyword evidence="4" id="KW-1133">Transmembrane helix</keyword>
<organism evidence="7 8">
    <name type="scientific">Saccharicrinis fermentans DSM 9555 = JCM 21142</name>
    <dbReference type="NCBI Taxonomy" id="869213"/>
    <lineage>
        <taxon>Bacteria</taxon>
        <taxon>Pseudomonadati</taxon>
        <taxon>Bacteroidota</taxon>
        <taxon>Bacteroidia</taxon>
        <taxon>Marinilabiliales</taxon>
        <taxon>Marinilabiliaceae</taxon>
        <taxon>Saccharicrinis</taxon>
    </lineage>
</organism>
<gene>
    <name evidence="7" type="ORF">JCM21142_104286</name>
</gene>